<dbReference type="GO" id="GO:0015081">
    <property type="term" value="F:sodium ion transmembrane transporter activity"/>
    <property type="evidence" value="ECO:0007669"/>
    <property type="project" value="InterPro"/>
</dbReference>
<evidence type="ECO:0000256" key="1">
    <source>
        <dbReference type="ARBA" id="ARBA00004236"/>
    </source>
</evidence>
<dbReference type="EMBL" id="CP034562">
    <property type="protein sequence ID" value="AZQ61808.1"/>
    <property type="molecule type" value="Genomic_DNA"/>
</dbReference>
<evidence type="ECO:0008006" key="9">
    <source>
        <dbReference type="Google" id="ProtNLM"/>
    </source>
</evidence>
<dbReference type="KEGG" id="fll:EI427_06025"/>
<keyword evidence="3 6" id="KW-0812">Transmembrane</keyword>
<dbReference type="Proteomes" id="UP000267268">
    <property type="component" value="Chromosome 1"/>
</dbReference>
<dbReference type="Pfam" id="PF04277">
    <property type="entry name" value="OAD_gamma"/>
    <property type="match status" value="1"/>
</dbReference>
<dbReference type="AlphaFoldDB" id="A0A3S9P0V1"/>
<comment type="subcellular location">
    <subcellularLocation>
        <location evidence="1">Cell membrane</location>
    </subcellularLocation>
</comment>
<dbReference type="OrthoDB" id="1446022at2"/>
<proteinExistence type="predicted"/>
<evidence type="ECO:0000313" key="8">
    <source>
        <dbReference type="Proteomes" id="UP000267268"/>
    </source>
</evidence>
<evidence type="ECO:0000256" key="3">
    <source>
        <dbReference type="ARBA" id="ARBA00022692"/>
    </source>
</evidence>
<name>A0A3S9P0V1_9BACT</name>
<evidence type="ECO:0000313" key="7">
    <source>
        <dbReference type="EMBL" id="AZQ61808.1"/>
    </source>
</evidence>
<dbReference type="GO" id="GO:0005886">
    <property type="term" value="C:plasma membrane"/>
    <property type="evidence" value="ECO:0007669"/>
    <property type="project" value="UniProtKB-SubCell"/>
</dbReference>
<keyword evidence="8" id="KW-1185">Reference proteome</keyword>
<evidence type="ECO:0000256" key="5">
    <source>
        <dbReference type="ARBA" id="ARBA00023136"/>
    </source>
</evidence>
<organism evidence="7 8">
    <name type="scientific">Flammeovirga pectinis</name>
    <dbReference type="NCBI Taxonomy" id="2494373"/>
    <lineage>
        <taxon>Bacteria</taxon>
        <taxon>Pseudomonadati</taxon>
        <taxon>Bacteroidota</taxon>
        <taxon>Cytophagia</taxon>
        <taxon>Cytophagales</taxon>
        <taxon>Flammeovirgaceae</taxon>
        <taxon>Flammeovirga</taxon>
    </lineage>
</organism>
<protein>
    <recommendedName>
        <fullName evidence="9">Oxaloacetate decarboxylase gamma chain</fullName>
    </recommendedName>
</protein>
<gene>
    <name evidence="7" type="ORF">EI427_06025</name>
</gene>
<accession>A0A3S9P0V1</accession>
<keyword evidence="2" id="KW-1003">Cell membrane</keyword>
<keyword evidence="4 6" id="KW-1133">Transmembrane helix</keyword>
<dbReference type="InterPro" id="IPR005899">
    <property type="entry name" value="Na_pump_deCOase"/>
</dbReference>
<evidence type="ECO:0000256" key="4">
    <source>
        <dbReference type="ARBA" id="ARBA00022989"/>
    </source>
</evidence>
<dbReference type="GO" id="GO:0036376">
    <property type="term" value="P:sodium ion export across plasma membrane"/>
    <property type="evidence" value="ECO:0007669"/>
    <property type="project" value="InterPro"/>
</dbReference>
<reference evidence="7 8" key="1">
    <citation type="submission" date="2018-12" db="EMBL/GenBank/DDBJ databases">
        <title>Flammeovirga pectinis sp. nov., isolated from the gut of the Korean scallop, Patinopecten yessoensis.</title>
        <authorList>
            <person name="Bae J.-W."/>
            <person name="Jeong Y.-S."/>
            <person name="Kang W."/>
        </authorList>
    </citation>
    <scope>NUCLEOTIDE SEQUENCE [LARGE SCALE GENOMIC DNA]</scope>
    <source>
        <strain evidence="7 8">L12M1</strain>
    </source>
</reference>
<keyword evidence="5 6" id="KW-0472">Membrane</keyword>
<evidence type="ECO:0000256" key="2">
    <source>
        <dbReference type="ARBA" id="ARBA00022475"/>
    </source>
</evidence>
<feature type="transmembrane region" description="Helical" evidence="6">
    <location>
        <begin position="14"/>
        <end position="38"/>
    </location>
</feature>
<dbReference type="RefSeq" id="WP_126612680.1">
    <property type="nucleotide sequence ID" value="NZ_CP034562.1"/>
</dbReference>
<evidence type="ECO:0000256" key="6">
    <source>
        <dbReference type="SAM" id="Phobius"/>
    </source>
</evidence>
<sequence length="119" mass="13092">MEHQSVSVAIEEGLVVTLVGLGLVFLTLTILFLVFSYVMPAIMAWINRTPKKQVVEEVKGAKVSSASGEVNAVIAAAIYNYIEEAHDDEDIILTIQKVKKAYSPWSSKIYAVHGSQLNR</sequence>